<name>A0A3P7KGJ8_STRVU</name>
<accession>A0A3P7KGJ8</accession>
<evidence type="ECO:0000313" key="2">
    <source>
        <dbReference type="Proteomes" id="UP000270094"/>
    </source>
</evidence>
<evidence type="ECO:0000313" key="1">
    <source>
        <dbReference type="EMBL" id="VDM70165.1"/>
    </source>
</evidence>
<gene>
    <name evidence="1" type="ORF">SVUK_LOCUS5163</name>
</gene>
<dbReference type="AlphaFoldDB" id="A0A3P7KGJ8"/>
<dbReference type="OrthoDB" id="5857516at2759"/>
<dbReference type="EMBL" id="UYYB01014941">
    <property type="protein sequence ID" value="VDM70165.1"/>
    <property type="molecule type" value="Genomic_DNA"/>
</dbReference>
<sequence length="110" mass="11943">MRGSLNSGACVPKTSLINITYGKERKGRKLAELSENVGKCFLSGKDDVQLKKKIMVALKKPASEAATFTEAPLASLARKRNEQSVAGLFRIHSYTMCSGVAFSGQVFLLF</sequence>
<protein>
    <submittedName>
        <fullName evidence="1">Uncharacterized protein</fullName>
    </submittedName>
</protein>
<dbReference type="Proteomes" id="UP000270094">
    <property type="component" value="Unassembled WGS sequence"/>
</dbReference>
<organism evidence="1 2">
    <name type="scientific">Strongylus vulgaris</name>
    <name type="common">Blood worm</name>
    <dbReference type="NCBI Taxonomy" id="40348"/>
    <lineage>
        <taxon>Eukaryota</taxon>
        <taxon>Metazoa</taxon>
        <taxon>Ecdysozoa</taxon>
        <taxon>Nematoda</taxon>
        <taxon>Chromadorea</taxon>
        <taxon>Rhabditida</taxon>
        <taxon>Rhabditina</taxon>
        <taxon>Rhabditomorpha</taxon>
        <taxon>Strongyloidea</taxon>
        <taxon>Strongylidae</taxon>
        <taxon>Strongylus</taxon>
    </lineage>
</organism>
<proteinExistence type="predicted"/>
<keyword evidence="2" id="KW-1185">Reference proteome</keyword>
<reference evidence="1 2" key="1">
    <citation type="submission" date="2018-11" db="EMBL/GenBank/DDBJ databases">
        <authorList>
            <consortium name="Pathogen Informatics"/>
        </authorList>
    </citation>
    <scope>NUCLEOTIDE SEQUENCE [LARGE SCALE GENOMIC DNA]</scope>
</reference>